<dbReference type="SUPFAM" id="SSF56176">
    <property type="entry name" value="FAD-binding/transporter-associated domain-like"/>
    <property type="match status" value="1"/>
</dbReference>
<dbReference type="PhylomeDB" id="B3S0R0"/>
<dbReference type="GeneID" id="6754427"/>
<dbReference type="Pfam" id="PF01799">
    <property type="entry name" value="Fer2_2"/>
    <property type="match status" value="1"/>
</dbReference>
<dbReference type="SUPFAM" id="SSF47741">
    <property type="entry name" value="CO dehydrogenase ISP C-domain like"/>
    <property type="match status" value="1"/>
</dbReference>
<dbReference type="OrthoDB" id="8300278at2759"/>
<organism evidence="2 3">
    <name type="scientific">Trichoplax adhaerens</name>
    <name type="common">Trichoplax reptans</name>
    <dbReference type="NCBI Taxonomy" id="10228"/>
    <lineage>
        <taxon>Eukaryota</taxon>
        <taxon>Metazoa</taxon>
        <taxon>Placozoa</taxon>
        <taxon>Uniplacotomia</taxon>
        <taxon>Trichoplacea</taxon>
        <taxon>Trichoplacidae</taxon>
        <taxon>Trichoplax</taxon>
    </lineage>
</organism>
<dbReference type="InterPro" id="IPR002888">
    <property type="entry name" value="2Fe-2S-bd"/>
</dbReference>
<protein>
    <recommendedName>
        <fullName evidence="1">[2Fe-2S]-binding domain-containing protein</fullName>
    </recommendedName>
</protein>
<dbReference type="InterPro" id="IPR036318">
    <property type="entry name" value="FAD-bd_PCMH-like_sf"/>
</dbReference>
<keyword evidence="3" id="KW-1185">Reference proteome</keyword>
<dbReference type="Gene3D" id="1.10.150.120">
    <property type="entry name" value="[2Fe-2S]-binding domain"/>
    <property type="match status" value="1"/>
</dbReference>
<dbReference type="eggNOG" id="KOG0430">
    <property type="taxonomic scope" value="Eukaryota"/>
</dbReference>
<accession>B3S0R0</accession>
<dbReference type="InParanoid" id="B3S0R0"/>
<dbReference type="EMBL" id="DS985246">
    <property type="protein sequence ID" value="EDV24050.1"/>
    <property type="molecule type" value="Genomic_DNA"/>
</dbReference>
<dbReference type="RefSeq" id="XP_002113576.1">
    <property type="nucleotide sequence ID" value="XM_002113540.1"/>
</dbReference>
<dbReference type="STRING" id="10228.B3S0R0"/>
<dbReference type="AlphaFoldDB" id="B3S0R0"/>
<dbReference type="PANTHER" id="PTHR45444:SF3">
    <property type="entry name" value="XANTHINE DEHYDROGENASE"/>
    <property type="match status" value="1"/>
</dbReference>
<gene>
    <name evidence="2" type="ORF">TRIADDRAFT_57141</name>
</gene>
<dbReference type="InterPro" id="IPR016208">
    <property type="entry name" value="Ald_Oxase/xanthine_DH-like"/>
</dbReference>
<feature type="domain" description="[2Fe-2S]-binding" evidence="1">
    <location>
        <begin position="9"/>
        <end position="69"/>
    </location>
</feature>
<dbReference type="FunFam" id="1.10.150.120:FF:000009">
    <property type="entry name" value="Aldehyde oxidase 6"/>
    <property type="match status" value="1"/>
</dbReference>
<dbReference type="Gene3D" id="3.30.43.10">
    <property type="entry name" value="Uridine Diphospho-n-acetylenolpyruvylglucosamine Reductase, domain 2"/>
    <property type="match status" value="1"/>
</dbReference>
<dbReference type="GO" id="GO:0005506">
    <property type="term" value="F:iron ion binding"/>
    <property type="evidence" value="ECO:0007669"/>
    <property type="project" value="InterPro"/>
</dbReference>
<dbReference type="FunFam" id="3.30.43.10:FF:000001">
    <property type="entry name" value="Xanthine dehydrogenase/oxidase"/>
    <property type="match status" value="1"/>
</dbReference>
<dbReference type="KEGG" id="tad:TRIADDRAFT_57141"/>
<dbReference type="Proteomes" id="UP000009022">
    <property type="component" value="Unassembled WGS sequence"/>
</dbReference>
<proteinExistence type="predicted"/>
<dbReference type="InterPro" id="IPR016167">
    <property type="entry name" value="FAD-bd_PCMH_sub1"/>
</dbReference>
<evidence type="ECO:0000313" key="2">
    <source>
        <dbReference type="EMBL" id="EDV24050.1"/>
    </source>
</evidence>
<name>B3S0R0_TRIAD</name>
<dbReference type="CTD" id="6754427"/>
<sequence>MPVLHNRSTIIERIAKAHGSQCGFCTPGFVMSMYTLLRNNSQPTEEDIEDACESNLCRCTGYRPILDGFKSFSKNYCCKKELLEAETQAQENDLDCKLYKLSDLMDYDPSQDIIFPPELLLLKDKSTTSLEIHGKNITWFRPCSLDELLSLKRDYPKAKLVIGNTEIGWYCVIC</sequence>
<dbReference type="InterPro" id="IPR036884">
    <property type="entry name" value="2Fe-2S-bd_dom_sf"/>
</dbReference>
<evidence type="ECO:0000313" key="3">
    <source>
        <dbReference type="Proteomes" id="UP000009022"/>
    </source>
</evidence>
<dbReference type="GO" id="GO:0016491">
    <property type="term" value="F:oxidoreductase activity"/>
    <property type="evidence" value="ECO:0007669"/>
    <property type="project" value="InterPro"/>
</dbReference>
<dbReference type="HOGENOM" id="CLU_1542070_0_0_1"/>
<evidence type="ECO:0000259" key="1">
    <source>
        <dbReference type="Pfam" id="PF01799"/>
    </source>
</evidence>
<dbReference type="PANTHER" id="PTHR45444">
    <property type="entry name" value="XANTHINE DEHYDROGENASE"/>
    <property type="match status" value="1"/>
</dbReference>
<dbReference type="GO" id="GO:0050660">
    <property type="term" value="F:flavin adenine dinucleotide binding"/>
    <property type="evidence" value="ECO:0007669"/>
    <property type="project" value="InterPro"/>
</dbReference>
<reference evidence="2 3" key="1">
    <citation type="journal article" date="2008" name="Nature">
        <title>The Trichoplax genome and the nature of placozoans.</title>
        <authorList>
            <person name="Srivastava M."/>
            <person name="Begovic E."/>
            <person name="Chapman J."/>
            <person name="Putnam N.H."/>
            <person name="Hellsten U."/>
            <person name="Kawashima T."/>
            <person name="Kuo A."/>
            <person name="Mitros T."/>
            <person name="Salamov A."/>
            <person name="Carpenter M.L."/>
            <person name="Signorovitch A.Y."/>
            <person name="Moreno M.A."/>
            <person name="Kamm K."/>
            <person name="Grimwood J."/>
            <person name="Schmutz J."/>
            <person name="Shapiro H."/>
            <person name="Grigoriev I.V."/>
            <person name="Buss L.W."/>
            <person name="Schierwater B."/>
            <person name="Dellaporta S.L."/>
            <person name="Rokhsar D.S."/>
        </authorList>
    </citation>
    <scope>NUCLEOTIDE SEQUENCE [LARGE SCALE GENOMIC DNA]</scope>
    <source>
        <strain evidence="2 3">Grell-BS-1999</strain>
    </source>
</reference>